<protein>
    <submittedName>
        <fullName evidence="2">Permease</fullName>
    </submittedName>
</protein>
<dbReference type="InterPro" id="IPR029056">
    <property type="entry name" value="Ribokinase-like"/>
</dbReference>
<dbReference type="Proteomes" id="UP000280296">
    <property type="component" value="Unassembled WGS sequence"/>
</dbReference>
<dbReference type="EMBL" id="RYZH01000022">
    <property type="protein sequence ID" value="RUL87357.1"/>
    <property type="molecule type" value="Genomic_DNA"/>
</dbReference>
<dbReference type="Pfam" id="PF00294">
    <property type="entry name" value="PfkB"/>
    <property type="match status" value="1"/>
</dbReference>
<evidence type="ECO:0000259" key="1">
    <source>
        <dbReference type="Pfam" id="PF00294"/>
    </source>
</evidence>
<keyword evidence="3" id="KW-1185">Reference proteome</keyword>
<gene>
    <name evidence="2" type="ORF">TsocGM_12565</name>
</gene>
<evidence type="ECO:0000313" key="2">
    <source>
        <dbReference type="EMBL" id="RUL87357.1"/>
    </source>
</evidence>
<organism evidence="2 3">
    <name type="scientific">Tautonia sociabilis</name>
    <dbReference type="NCBI Taxonomy" id="2080755"/>
    <lineage>
        <taxon>Bacteria</taxon>
        <taxon>Pseudomonadati</taxon>
        <taxon>Planctomycetota</taxon>
        <taxon>Planctomycetia</taxon>
        <taxon>Isosphaerales</taxon>
        <taxon>Isosphaeraceae</taxon>
        <taxon>Tautonia</taxon>
    </lineage>
</organism>
<reference evidence="2 3" key="2">
    <citation type="submission" date="2019-01" db="EMBL/GenBank/DDBJ databases">
        <title>Tautonia sociabilis, a novel thermotolerant planctomycete of Isosphaeraceae family, isolated from a 4000 m deep subterranean habitat.</title>
        <authorList>
            <person name="Kovaleva O.L."/>
            <person name="Elcheninov A.G."/>
            <person name="Van Heerden E."/>
            <person name="Toshchakov S.V."/>
            <person name="Novikov A."/>
            <person name="Bonch-Osmolovskaya E.A."/>
            <person name="Kublanov I.V."/>
        </authorList>
    </citation>
    <scope>NUCLEOTIDE SEQUENCE [LARGE SCALE GENOMIC DNA]</scope>
    <source>
        <strain evidence="2 3">GM2012</strain>
    </source>
</reference>
<dbReference type="Gene3D" id="3.40.1190.20">
    <property type="match status" value="1"/>
</dbReference>
<dbReference type="InterPro" id="IPR052562">
    <property type="entry name" value="Ketohexokinase-related"/>
</dbReference>
<dbReference type="RefSeq" id="WP_126725721.1">
    <property type="nucleotide sequence ID" value="NZ_RYZH01000022.1"/>
</dbReference>
<accession>A0A432MJH5</accession>
<dbReference type="GO" id="GO:0003824">
    <property type="term" value="F:catalytic activity"/>
    <property type="evidence" value="ECO:0007669"/>
    <property type="project" value="UniProtKB-ARBA"/>
</dbReference>
<dbReference type="AlphaFoldDB" id="A0A432MJH5"/>
<dbReference type="InterPro" id="IPR011611">
    <property type="entry name" value="PfkB_dom"/>
</dbReference>
<dbReference type="SUPFAM" id="SSF53613">
    <property type="entry name" value="Ribokinase-like"/>
    <property type="match status" value="1"/>
</dbReference>
<reference evidence="2 3" key="1">
    <citation type="submission" date="2018-12" db="EMBL/GenBank/DDBJ databases">
        <authorList>
            <person name="Toschakov S.V."/>
        </authorList>
    </citation>
    <scope>NUCLEOTIDE SEQUENCE [LARGE SCALE GENOMIC DNA]</scope>
    <source>
        <strain evidence="2 3">GM2012</strain>
    </source>
</reference>
<comment type="caution">
    <text evidence="2">The sequence shown here is derived from an EMBL/GenBank/DDBJ whole genome shotgun (WGS) entry which is preliminary data.</text>
</comment>
<proteinExistence type="predicted"/>
<feature type="domain" description="Carbohydrate kinase PfkB" evidence="1">
    <location>
        <begin position="38"/>
        <end position="300"/>
    </location>
</feature>
<dbReference type="PANTHER" id="PTHR42774:SF3">
    <property type="entry name" value="KETOHEXOKINASE"/>
    <property type="match status" value="1"/>
</dbReference>
<evidence type="ECO:0000313" key="3">
    <source>
        <dbReference type="Proteomes" id="UP000280296"/>
    </source>
</evidence>
<name>A0A432MJH5_9BACT</name>
<sequence length="314" mass="32684">MSDPNDRRNPIGPVLGMGAVAIDELLTVASYPLADGKARVLGRARRIGGLAGTALLAAARLGVPCSYAGVIGDDEAGDLVLQTLREAGIDTSMTRRRPGAGPIRSTIIVGRDDESRTIFSNRSGFVGPDPDWPPGEAIRSASALLVDHIGVVAMLRAARIAREAGVPVVGDFERDEEPGFRELLATTDHLILARSFAAWLTGSDDPGEAAKRLCAPGQSAVVVTCGEAGVQAVDALAPDETIRVPALPVRVIDTTGCGDVFHGVYAVALAEGRPLIDRLRLASAAAGIVAGRPADRRLLPDRTELLSRIGDLGG</sequence>
<dbReference type="PANTHER" id="PTHR42774">
    <property type="entry name" value="PHOSPHOTRANSFERASE SYSTEM TRANSPORT PROTEIN"/>
    <property type="match status" value="1"/>
</dbReference>
<dbReference type="OrthoDB" id="9813569at2"/>